<organism evidence="2 3">
    <name type="scientific">Flavimobilis marinus</name>
    <dbReference type="NCBI Taxonomy" id="285351"/>
    <lineage>
        <taxon>Bacteria</taxon>
        <taxon>Bacillati</taxon>
        <taxon>Actinomycetota</taxon>
        <taxon>Actinomycetes</taxon>
        <taxon>Micrococcales</taxon>
        <taxon>Jonesiaceae</taxon>
        <taxon>Flavimobilis</taxon>
    </lineage>
</organism>
<keyword evidence="3" id="KW-1185">Reference proteome</keyword>
<dbReference type="EMBL" id="FONZ01000001">
    <property type="protein sequence ID" value="SFE80173.1"/>
    <property type="molecule type" value="Genomic_DNA"/>
</dbReference>
<accession>A0A1I2DIW3</accession>
<proteinExistence type="predicted"/>
<name>A0A1I2DIW3_9MICO</name>
<keyword evidence="1" id="KW-0472">Membrane</keyword>
<reference evidence="3" key="1">
    <citation type="submission" date="2016-10" db="EMBL/GenBank/DDBJ databases">
        <authorList>
            <person name="Varghese N."/>
            <person name="Submissions S."/>
        </authorList>
    </citation>
    <scope>NUCLEOTIDE SEQUENCE [LARGE SCALE GENOMIC DNA]</scope>
    <source>
        <strain evidence="3">DSM 19083</strain>
    </source>
</reference>
<dbReference type="AlphaFoldDB" id="A0A1I2DIW3"/>
<evidence type="ECO:0000313" key="3">
    <source>
        <dbReference type="Proteomes" id="UP000198520"/>
    </source>
</evidence>
<evidence type="ECO:0008006" key="4">
    <source>
        <dbReference type="Google" id="ProtNLM"/>
    </source>
</evidence>
<protein>
    <recommendedName>
        <fullName evidence="4">LPXTG-motif cell wall anchor domain-containing protein</fullName>
    </recommendedName>
</protein>
<evidence type="ECO:0000313" key="2">
    <source>
        <dbReference type="EMBL" id="SFE80173.1"/>
    </source>
</evidence>
<dbReference type="STRING" id="285351.SAMN04488035_0572"/>
<keyword evidence="1" id="KW-1133">Transmembrane helix</keyword>
<dbReference type="RefSeq" id="WP_177191254.1">
    <property type="nucleotide sequence ID" value="NZ_BNAN01000001.1"/>
</dbReference>
<sequence>MKALVIALIVIWLALSLLGAIIEGLLWLAGIGLVLLVLTAVWGWFKLKASGRDRV</sequence>
<evidence type="ECO:0000256" key="1">
    <source>
        <dbReference type="SAM" id="Phobius"/>
    </source>
</evidence>
<gene>
    <name evidence="2" type="ORF">SAMN04488035_0572</name>
</gene>
<feature type="transmembrane region" description="Helical" evidence="1">
    <location>
        <begin position="29"/>
        <end position="45"/>
    </location>
</feature>
<keyword evidence="1" id="KW-0812">Transmembrane</keyword>
<dbReference type="Proteomes" id="UP000198520">
    <property type="component" value="Unassembled WGS sequence"/>
</dbReference>